<evidence type="ECO:0000256" key="1">
    <source>
        <dbReference type="SAM" id="MobiDB-lite"/>
    </source>
</evidence>
<gene>
    <name evidence="2" type="ORF">C7440_1677</name>
</gene>
<evidence type="ECO:0008006" key="4">
    <source>
        <dbReference type="Google" id="ProtNLM"/>
    </source>
</evidence>
<dbReference type="Proteomes" id="UP000246145">
    <property type="component" value="Unassembled WGS sequence"/>
</dbReference>
<organism evidence="2 3">
    <name type="scientific">Pusillimonas noertemannii</name>
    <dbReference type="NCBI Taxonomy" id="305977"/>
    <lineage>
        <taxon>Bacteria</taxon>
        <taxon>Pseudomonadati</taxon>
        <taxon>Pseudomonadota</taxon>
        <taxon>Betaproteobacteria</taxon>
        <taxon>Burkholderiales</taxon>
        <taxon>Alcaligenaceae</taxon>
        <taxon>Pusillimonas</taxon>
    </lineage>
</organism>
<name>A0A2U1CMH3_9BURK</name>
<feature type="region of interest" description="Disordered" evidence="1">
    <location>
        <begin position="258"/>
        <end position="278"/>
    </location>
</feature>
<dbReference type="AlphaFoldDB" id="A0A2U1CMH3"/>
<reference evidence="2 3" key="1">
    <citation type="submission" date="2018-04" db="EMBL/GenBank/DDBJ databases">
        <title>Genomic Encyclopedia of Type Strains, Phase IV (KMG-IV): sequencing the most valuable type-strain genomes for metagenomic binning, comparative biology and taxonomic classification.</title>
        <authorList>
            <person name="Goeker M."/>
        </authorList>
    </citation>
    <scope>NUCLEOTIDE SEQUENCE [LARGE SCALE GENOMIC DNA]</scope>
    <source>
        <strain evidence="2 3">DSM 10065</strain>
    </source>
</reference>
<protein>
    <recommendedName>
        <fullName evidence="4">SWIM-type domain-containing protein</fullName>
    </recommendedName>
</protein>
<proteinExistence type="predicted"/>
<evidence type="ECO:0000313" key="3">
    <source>
        <dbReference type="Proteomes" id="UP000246145"/>
    </source>
</evidence>
<evidence type="ECO:0000313" key="2">
    <source>
        <dbReference type="EMBL" id="PVY62184.1"/>
    </source>
</evidence>
<keyword evidence="3" id="KW-1185">Reference proteome</keyword>
<sequence length="346" mass="37755">MATNQNGGRSAGSWMGKLYGSATEAKEAAAFDKARRAVAQNILNPKEVVGEYDAGRVLMTTLGGEVRPISADDLAVFRQNIRTVQRHFKGGIRARQVLDMSLPVDRERAQREIRMAVPASASNGRVRFVTNAGPDSNVSRHHVAVEFMSYGAAASAGAKNPKQAANWLRKQPLKFDCDCGRHTYWFRYISTIGSFNAGRAETGFPKIRNPNLHGVGCKHVLRVMAEIESSGTVLLFLTRLLERARNSDENKAVLRQTQKEAEEAAKKGRVRDIKTTEDRRKAAAIARERRALQDAISKAPKPKKLTAATRRAKPSAAGFNAAQIALFKSMGLSDEQIALAAAAGSK</sequence>
<accession>A0A2U1CMH3</accession>
<comment type="caution">
    <text evidence="2">The sequence shown here is derived from an EMBL/GenBank/DDBJ whole genome shotgun (WGS) entry which is preliminary data.</text>
</comment>
<dbReference type="EMBL" id="QEKO01000002">
    <property type="protein sequence ID" value="PVY62184.1"/>
    <property type="molecule type" value="Genomic_DNA"/>
</dbReference>